<keyword evidence="5" id="KW-0949">S-adenosyl-L-methionine</keyword>
<dbReference type="GO" id="GO:0008276">
    <property type="term" value="F:protein methyltransferase activity"/>
    <property type="evidence" value="ECO:0007669"/>
    <property type="project" value="InterPro"/>
</dbReference>
<dbReference type="NCBIfam" id="TIGR02467">
    <property type="entry name" value="CbiE"/>
    <property type="match status" value="1"/>
</dbReference>
<keyword evidence="4 7" id="KW-0808">Transferase</keyword>
<dbReference type="Proteomes" id="UP000078532">
    <property type="component" value="Unassembled WGS sequence"/>
</dbReference>
<gene>
    <name evidence="7" type="ORF">A6M21_14045</name>
</gene>
<protein>
    <submittedName>
        <fullName evidence="7">Precorrin-6y C5,15-methyltransferase (Decarboxylating) subunit CbiE</fullName>
    </submittedName>
</protein>
<proteinExistence type="predicted"/>
<evidence type="ECO:0000256" key="5">
    <source>
        <dbReference type="ARBA" id="ARBA00022691"/>
    </source>
</evidence>
<dbReference type="PANTHER" id="PTHR43182">
    <property type="entry name" value="COBALT-PRECORRIN-6B C(15)-METHYLTRANSFERASE (DECARBOXYLATING)"/>
    <property type="match status" value="1"/>
</dbReference>
<dbReference type="UniPathway" id="UPA00148"/>
<evidence type="ECO:0000256" key="2">
    <source>
        <dbReference type="ARBA" id="ARBA00022573"/>
    </source>
</evidence>
<dbReference type="InterPro" id="IPR000878">
    <property type="entry name" value="4pyrrol_Mease"/>
</dbReference>
<evidence type="ECO:0000256" key="1">
    <source>
        <dbReference type="ARBA" id="ARBA00004953"/>
    </source>
</evidence>
<dbReference type="InterPro" id="IPR050714">
    <property type="entry name" value="Cobalamin_biosynth_MTase"/>
</dbReference>
<evidence type="ECO:0000256" key="3">
    <source>
        <dbReference type="ARBA" id="ARBA00022603"/>
    </source>
</evidence>
<dbReference type="Gene3D" id="3.40.1010.10">
    <property type="entry name" value="Cobalt-precorrin-4 Transmethylase, Domain 1"/>
    <property type="match status" value="1"/>
</dbReference>
<dbReference type="Pfam" id="PF00590">
    <property type="entry name" value="TP_methylase"/>
    <property type="match status" value="1"/>
</dbReference>
<evidence type="ECO:0000313" key="8">
    <source>
        <dbReference type="Proteomes" id="UP000078532"/>
    </source>
</evidence>
<dbReference type="EMBL" id="LYVF01000183">
    <property type="protein sequence ID" value="OAT80271.1"/>
    <property type="molecule type" value="Genomic_DNA"/>
</dbReference>
<reference evidence="7 8" key="1">
    <citation type="submission" date="2016-04" db="EMBL/GenBank/DDBJ databases">
        <authorList>
            <person name="Evans L.H."/>
            <person name="Alamgir A."/>
            <person name="Owens N."/>
            <person name="Weber N.D."/>
            <person name="Virtaneva K."/>
            <person name="Barbian K."/>
            <person name="Babar A."/>
            <person name="Rosenke K."/>
        </authorList>
    </citation>
    <scope>NUCLEOTIDE SEQUENCE [LARGE SCALE GENOMIC DNA]</scope>
    <source>
        <strain evidence="7 8">LMa1</strain>
    </source>
</reference>
<comment type="caution">
    <text evidence="7">The sequence shown here is derived from an EMBL/GenBank/DDBJ whole genome shotgun (WGS) entry which is preliminary data.</text>
</comment>
<dbReference type="InterPro" id="IPR014777">
    <property type="entry name" value="4pyrrole_Mease_sub1"/>
</dbReference>
<organism evidence="7 8">
    <name type="scientific">Desulfotomaculum copahuensis</name>
    <dbReference type="NCBI Taxonomy" id="1838280"/>
    <lineage>
        <taxon>Bacteria</taxon>
        <taxon>Bacillati</taxon>
        <taxon>Bacillota</taxon>
        <taxon>Clostridia</taxon>
        <taxon>Eubacteriales</taxon>
        <taxon>Desulfotomaculaceae</taxon>
        <taxon>Desulfotomaculum</taxon>
    </lineage>
</organism>
<sequence>MPAIGVIGIGPGPADYLPPAAARMLAEARAVVGGERHLNTFARPGQETFVLKNNMPAAVEFIRSRRDRGVAVLASGDPGLYGVLSYLRRHFPPAALKVFPGISSVQVAFARLAMPWQDAVILSAHGRDLAGMIALIARHHKVALLTDQHSTPSLVARQMAAASLGHRRLYCCCNLGYPDETITTGTADELSGRNADSPANCVLVITDE</sequence>
<dbReference type="AlphaFoldDB" id="A0A1B7LC48"/>
<keyword evidence="2" id="KW-0169">Cobalamin biosynthesis</keyword>
<keyword evidence="8" id="KW-1185">Reference proteome</keyword>
<dbReference type="CDD" id="cd11644">
    <property type="entry name" value="Precorrin-6Y-MT"/>
    <property type="match status" value="1"/>
</dbReference>
<dbReference type="STRING" id="1838280.A6M21_14045"/>
<dbReference type="GO" id="GO:0032259">
    <property type="term" value="P:methylation"/>
    <property type="evidence" value="ECO:0007669"/>
    <property type="project" value="UniProtKB-KW"/>
</dbReference>
<dbReference type="Gene3D" id="3.30.950.10">
    <property type="entry name" value="Methyltransferase, Cobalt-precorrin-4 Transmethylase, Domain 2"/>
    <property type="match status" value="1"/>
</dbReference>
<name>A0A1B7LC48_9FIRM</name>
<dbReference type="GO" id="GO:0009236">
    <property type="term" value="P:cobalamin biosynthetic process"/>
    <property type="evidence" value="ECO:0007669"/>
    <property type="project" value="UniProtKB-UniPathway"/>
</dbReference>
<evidence type="ECO:0000256" key="4">
    <source>
        <dbReference type="ARBA" id="ARBA00022679"/>
    </source>
</evidence>
<comment type="pathway">
    <text evidence="1">Cofactor biosynthesis; adenosylcobalamin biosynthesis.</text>
</comment>
<evidence type="ECO:0000259" key="6">
    <source>
        <dbReference type="Pfam" id="PF00590"/>
    </source>
</evidence>
<dbReference type="InterPro" id="IPR014776">
    <property type="entry name" value="4pyrrole_Mease_sub2"/>
</dbReference>
<keyword evidence="3 7" id="KW-0489">Methyltransferase</keyword>
<feature type="domain" description="Tetrapyrrole methylase" evidence="6">
    <location>
        <begin position="6"/>
        <end position="190"/>
    </location>
</feature>
<dbReference type="InterPro" id="IPR035996">
    <property type="entry name" value="4pyrrol_Methylase_sf"/>
</dbReference>
<evidence type="ECO:0000313" key="7">
    <source>
        <dbReference type="EMBL" id="OAT80271.1"/>
    </source>
</evidence>
<accession>A0A1B7LC48</accession>
<dbReference type="PANTHER" id="PTHR43182:SF1">
    <property type="entry name" value="COBALT-PRECORRIN-7 C(5)-METHYLTRANSFERASE"/>
    <property type="match status" value="1"/>
</dbReference>
<dbReference type="InterPro" id="IPR012818">
    <property type="entry name" value="CbiE"/>
</dbReference>
<dbReference type="SUPFAM" id="SSF53790">
    <property type="entry name" value="Tetrapyrrole methylase"/>
    <property type="match status" value="1"/>
</dbReference>
<dbReference type="OrthoDB" id="9780707at2"/>
<dbReference type="RefSeq" id="WP_066670097.1">
    <property type="nucleotide sequence ID" value="NZ_LYVF01000183.1"/>
</dbReference>